<gene>
    <name evidence="1" type="ORF">HYG86_00240</name>
</gene>
<proteinExistence type="predicted"/>
<protein>
    <submittedName>
        <fullName evidence="1">Uncharacterized protein</fullName>
    </submittedName>
</protein>
<evidence type="ECO:0000313" key="2">
    <source>
        <dbReference type="Proteomes" id="UP000516160"/>
    </source>
</evidence>
<name>A0A7G9W3Q4_ALKCA</name>
<dbReference type="KEGG" id="acae:HYG86_00240"/>
<sequence length="198" mass="22034">MSILINYIEKCAEYIDSKDRSKAEELVKEVIGVFEEEITHIKSQLTLYGWGSSSVDYFKDLAVLKAILINYKANLKREDDIRKDELEMLKLKQSILNINNTNNNDSSSTATASSSVTVTVTQAIDSINNLPDDTLSNEDKEALEEKIAALEILVRSGDKEKTSKKLGSILKYVVDKGIEVGIALLPYLGEISKMIQAN</sequence>
<accession>A0A7G9W3Q4</accession>
<dbReference type="RefSeq" id="WP_213166990.1">
    <property type="nucleotide sequence ID" value="NZ_CP058559.1"/>
</dbReference>
<dbReference type="EMBL" id="CP058559">
    <property type="protein sequence ID" value="QNO13316.1"/>
    <property type="molecule type" value="Genomic_DNA"/>
</dbReference>
<keyword evidence="2" id="KW-1185">Reference proteome</keyword>
<evidence type="ECO:0000313" key="1">
    <source>
        <dbReference type="EMBL" id="QNO13316.1"/>
    </source>
</evidence>
<dbReference type="AlphaFoldDB" id="A0A7G9W3Q4"/>
<dbReference type="Proteomes" id="UP000516160">
    <property type="component" value="Chromosome"/>
</dbReference>
<organism evidence="1 2">
    <name type="scientific">Alkalicella caledoniensis</name>
    <dbReference type="NCBI Taxonomy" id="2731377"/>
    <lineage>
        <taxon>Bacteria</taxon>
        <taxon>Bacillati</taxon>
        <taxon>Bacillota</taxon>
        <taxon>Clostridia</taxon>
        <taxon>Eubacteriales</taxon>
        <taxon>Proteinivoracaceae</taxon>
        <taxon>Alkalicella</taxon>
    </lineage>
</organism>
<reference evidence="1 2" key="1">
    <citation type="submission" date="2020-07" db="EMBL/GenBank/DDBJ databases">
        <title>Alkalicella. sp. LB2 genome.</title>
        <authorList>
            <person name="Postec A."/>
            <person name="Quemeneur M."/>
        </authorList>
    </citation>
    <scope>NUCLEOTIDE SEQUENCE [LARGE SCALE GENOMIC DNA]</scope>
    <source>
        <strain evidence="1 2">LB2</strain>
    </source>
</reference>